<comment type="caution">
    <text evidence="8">The sequence shown here is derived from an EMBL/GenBank/DDBJ whole genome shotgun (WGS) entry which is preliminary data.</text>
</comment>
<evidence type="ECO:0000256" key="5">
    <source>
        <dbReference type="ARBA" id="ARBA00023242"/>
    </source>
</evidence>
<dbReference type="OrthoDB" id="27298at2759"/>
<dbReference type="EMBL" id="NEDP02001712">
    <property type="protein sequence ID" value="OWF52673.1"/>
    <property type="molecule type" value="Genomic_DNA"/>
</dbReference>
<dbReference type="PANTHER" id="PTHR11953:SF1">
    <property type="entry name" value="EXOSOME COMPLEX COMPONENT RRP46"/>
    <property type="match status" value="1"/>
</dbReference>
<dbReference type="GO" id="GO:0016075">
    <property type="term" value="P:rRNA catabolic process"/>
    <property type="evidence" value="ECO:0007669"/>
    <property type="project" value="TreeGrafter"/>
</dbReference>
<dbReference type="GO" id="GO:0034475">
    <property type="term" value="P:U4 snRNA 3'-end processing"/>
    <property type="evidence" value="ECO:0007669"/>
    <property type="project" value="TreeGrafter"/>
</dbReference>
<dbReference type="InterPro" id="IPR027408">
    <property type="entry name" value="PNPase/RNase_PH_dom_sf"/>
</dbReference>
<evidence type="ECO:0000256" key="3">
    <source>
        <dbReference type="ARBA" id="ARBA00022552"/>
    </source>
</evidence>
<dbReference type="GO" id="GO:0006364">
    <property type="term" value="P:rRNA processing"/>
    <property type="evidence" value="ECO:0007669"/>
    <property type="project" value="UniProtKB-KW"/>
</dbReference>
<proteinExistence type="inferred from homology"/>
<feature type="domain" description="Exoribonuclease phosphorolytic" evidence="7">
    <location>
        <begin position="134"/>
        <end position="192"/>
    </location>
</feature>
<keyword evidence="9" id="KW-1185">Reference proteome</keyword>
<evidence type="ECO:0000256" key="2">
    <source>
        <dbReference type="ARBA" id="ARBA00006678"/>
    </source>
</evidence>
<dbReference type="InterPro" id="IPR050080">
    <property type="entry name" value="RNase_PH"/>
</dbReference>
<dbReference type="GO" id="GO:0000176">
    <property type="term" value="C:nuclear exosome (RNase complex)"/>
    <property type="evidence" value="ECO:0007669"/>
    <property type="project" value="TreeGrafter"/>
</dbReference>
<name>A0A210QV90_MIZYE</name>
<dbReference type="GO" id="GO:0071051">
    <property type="term" value="P:poly(A)-dependent snoRNA 3'-end processing"/>
    <property type="evidence" value="ECO:0007669"/>
    <property type="project" value="TreeGrafter"/>
</dbReference>
<dbReference type="InterPro" id="IPR020568">
    <property type="entry name" value="Ribosomal_Su5_D2-typ_SF"/>
</dbReference>
<dbReference type="InterPro" id="IPR015847">
    <property type="entry name" value="ExoRNase_PH_dom2"/>
</dbReference>
<comment type="subcellular location">
    <subcellularLocation>
        <location evidence="1">Nucleus</location>
    </subcellularLocation>
</comment>
<keyword evidence="4" id="KW-0271">Exosome</keyword>
<feature type="domain" description="Exoribonuclease phosphorolytic" evidence="6">
    <location>
        <begin position="10"/>
        <end position="129"/>
    </location>
</feature>
<gene>
    <name evidence="8" type="ORF">KP79_PYT05772</name>
</gene>
<evidence type="ECO:0000256" key="4">
    <source>
        <dbReference type="ARBA" id="ARBA00022835"/>
    </source>
</evidence>
<reference evidence="8 9" key="1">
    <citation type="journal article" date="2017" name="Nat. Ecol. Evol.">
        <title>Scallop genome provides insights into evolution of bilaterian karyotype and development.</title>
        <authorList>
            <person name="Wang S."/>
            <person name="Zhang J."/>
            <person name="Jiao W."/>
            <person name="Li J."/>
            <person name="Xun X."/>
            <person name="Sun Y."/>
            <person name="Guo X."/>
            <person name="Huan P."/>
            <person name="Dong B."/>
            <person name="Zhang L."/>
            <person name="Hu X."/>
            <person name="Sun X."/>
            <person name="Wang J."/>
            <person name="Zhao C."/>
            <person name="Wang Y."/>
            <person name="Wang D."/>
            <person name="Huang X."/>
            <person name="Wang R."/>
            <person name="Lv J."/>
            <person name="Li Y."/>
            <person name="Zhang Z."/>
            <person name="Liu B."/>
            <person name="Lu W."/>
            <person name="Hui Y."/>
            <person name="Liang J."/>
            <person name="Zhou Z."/>
            <person name="Hou R."/>
            <person name="Li X."/>
            <person name="Liu Y."/>
            <person name="Li H."/>
            <person name="Ning X."/>
            <person name="Lin Y."/>
            <person name="Zhao L."/>
            <person name="Xing Q."/>
            <person name="Dou J."/>
            <person name="Li Y."/>
            <person name="Mao J."/>
            <person name="Guo H."/>
            <person name="Dou H."/>
            <person name="Li T."/>
            <person name="Mu C."/>
            <person name="Jiang W."/>
            <person name="Fu Q."/>
            <person name="Fu X."/>
            <person name="Miao Y."/>
            <person name="Liu J."/>
            <person name="Yu Q."/>
            <person name="Li R."/>
            <person name="Liao H."/>
            <person name="Li X."/>
            <person name="Kong Y."/>
            <person name="Jiang Z."/>
            <person name="Chourrout D."/>
            <person name="Li R."/>
            <person name="Bao Z."/>
        </authorList>
    </citation>
    <scope>NUCLEOTIDE SEQUENCE [LARGE SCALE GENOMIC DNA]</scope>
    <source>
        <strain evidence="8 9">PY_sf001</strain>
    </source>
</reference>
<evidence type="ECO:0000259" key="7">
    <source>
        <dbReference type="Pfam" id="PF03725"/>
    </source>
</evidence>
<dbReference type="CDD" id="cd11372">
    <property type="entry name" value="RNase_PH_RRP46"/>
    <property type="match status" value="1"/>
</dbReference>
<dbReference type="GO" id="GO:0071028">
    <property type="term" value="P:nuclear mRNA surveillance"/>
    <property type="evidence" value="ECO:0007669"/>
    <property type="project" value="TreeGrafter"/>
</dbReference>
<organism evidence="8 9">
    <name type="scientific">Mizuhopecten yessoensis</name>
    <name type="common">Japanese scallop</name>
    <name type="synonym">Patinopecten yessoensis</name>
    <dbReference type="NCBI Taxonomy" id="6573"/>
    <lineage>
        <taxon>Eukaryota</taxon>
        <taxon>Metazoa</taxon>
        <taxon>Spiralia</taxon>
        <taxon>Lophotrochozoa</taxon>
        <taxon>Mollusca</taxon>
        <taxon>Bivalvia</taxon>
        <taxon>Autobranchia</taxon>
        <taxon>Pteriomorphia</taxon>
        <taxon>Pectinida</taxon>
        <taxon>Pectinoidea</taxon>
        <taxon>Pectinidae</taxon>
        <taxon>Mizuhopecten</taxon>
    </lineage>
</organism>
<keyword evidence="5" id="KW-0539">Nucleus</keyword>
<evidence type="ECO:0000313" key="9">
    <source>
        <dbReference type="Proteomes" id="UP000242188"/>
    </source>
</evidence>
<keyword evidence="3" id="KW-0698">rRNA processing</keyword>
<evidence type="ECO:0000256" key="1">
    <source>
        <dbReference type="ARBA" id="ARBA00004123"/>
    </source>
</evidence>
<dbReference type="Pfam" id="PF01138">
    <property type="entry name" value="RNase_PH"/>
    <property type="match status" value="1"/>
</dbReference>
<dbReference type="STRING" id="6573.A0A210QV90"/>
<dbReference type="SUPFAM" id="SSF55666">
    <property type="entry name" value="Ribonuclease PH domain 2-like"/>
    <property type="match status" value="1"/>
</dbReference>
<dbReference type="GO" id="GO:0003723">
    <property type="term" value="F:RNA binding"/>
    <property type="evidence" value="ECO:0007669"/>
    <property type="project" value="TreeGrafter"/>
</dbReference>
<accession>A0A210QV90</accession>
<dbReference type="InterPro" id="IPR036345">
    <property type="entry name" value="ExoRNase_PH_dom2_sf"/>
</dbReference>
<dbReference type="GO" id="GO:0000177">
    <property type="term" value="C:cytoplasmic exosome (RNase complex)"/>
    <property type="evidence" value="ECO:0007669"/>
    <property type="project" value="TreeGrafter"/>
</dbReference>
<dbReference type="SUPFAM" id="SSF54211">
    <property type="entry name" value="Ribosomal protein S5 domain 2-like"/>
    <property type="match status" value="1"/>
</dbReference>
<dbReference type="InterPro" id="IPR001247">
    <property type="entry name" value="ExoRNase_PH_dom1"/>
</dbReference>
<dbReference type="Proteomes" id="UP000242188">
    <property type="component" value="Unassembled WGS sequence"/>
</dbReference>
<dbReference type="AlphaFoldDB" id="A0A210QV90"/>
<dbReference type="Pfam" id="PF03725">
    <property type="entry name" value="RNase_PH_C"/>
    <property type="match status" value="1"/>
</dbReference>
<dbReference type="GO" id="GO:0005730">
    <property type="term" value="C:nucleolus"/>
    <property type="evidence" value="ECO:0007669"/>
    <property type="project" value="TreeGrafter"/>
</dbReference>
<comment type="similarity">
    <text evidence="2">Belongs to the RNase PH family.</text>
</comment>
<sequence length="219" mass="24028">MEIPRSSGFQLRHMMCEFGQLSRPDGDVTVFQGDTSVTTAVYGPGEVRMNKEILNKATVETVFKPKSGLPGCAEKMFERTLRNTCETFLLAALHPRSSISIIVQEIQDSGSFLSCCVNSCCLALLDASVAMKFLVAAVTCAIDSEECIILDPTVKQEKDSCAVLTFVFENKDDSILAVYTTGSYTVQQFQQCSQTCGEASKAVFDFYRTSIEKKLSKAT</sequence>
<protein>
    <submittedName>
        <fullName evidence="8">Exosome complex component RRP46</fullName>
    </submittedName>
</protein>
<dbReference type="Gene3D" id="3.30.230.70">
    <property type="entry name" value="GHMP Kinase, N-terminal domain"/>
    <property type="match status" value="1"/>
</dbReference>
<evidence type="ECO:0000259" key="6">
    <source>
        <dbReference type="Pfam" id="PF01138"/>
    </source>
</evidence>
<evidence type="ECO:0000313" key="8">
    <source>
        <dbReference type="EMBL" id="OWF52673.1"/>
    </source>
</evidence>
<dbReference type="PANTHER" id="PTHR11953">
    <property type="entry name" value="EXOSOME COMPLEX COMPONENT"/>
    <property type="match status" value="1"/>
</dbReference>